<dbReference type="EMBL" id="JBHUIO010000011">
    <property type="protein sequence ID" value="MFD2172032.1"/>
    <property type="molecule type" value="Genomic_DNA"/>
</dbReference>
<comment type="similarity">
    <text evidence="7 10">Belongs to the fluoride channel Fluc/FEX (TC 1.A.43) family.</text>
</comment>
<evidence type="ECO:0000256" key="9">
    <source>
        <dbReference type="ARBA" id="ARBA00049940"/>
    </source>
</evidence>
<dbReference type="HAMAP" id="MF_00454">
    <property type="entry name" value="FluC"/>
    <property type="match status" value="1"/>
</dbReference>
<comment type="function">
    <text evidence="9 10">Fluoride-specific ion channel. Important for reducing fluoride concentration in the cell, thus reducing its toxicity.</text>
</comment>
<accession>A0ABW5A1F7</accession>
<evidence type="ECO:0000256" key="6">
    <source>
        <dbReference type="ARBA" id="ARBA00023303"/>
    </source>
</evidence>
<sequence>MAVGAKGGRRQMMQSCLVLFGGAIGALLRFWLGQQMQKRWGGAFPLPTFLINMLGSFALGLLFAASDGGPLWWLFGTGLLGAFTTFSTFSVEAMTLFQRGKRSVALAYLIGSATLGLLFAWLGLTVYGLLD</sequence>
<reference evidence="12" key="1">
    <citation type="journal article" date="2019" name="Int. J. Syst. Evol. Microbiol.">
        <title>The Global Catalogue of Microorganisms (GCM) 10K type strain sequencing project: providing services to taxonomists for standard genome sequencing and annotation.</title>
        <authorList>
            <consortium name="The Broad Institute Genomics Platform"/>
            <consortium name="The Broad Institute Genome Sequencing Center for Infectious Disease"/>
            <person name="Wu L."/>
            <person name="Ma J."/>
        </authorList>
    </citation>
    <scope>NUCLEOTIDE SEQUENCE [LARGE SCALE GENOMIC DNA]</scope>
    <source>
        <strain evidence="12">CGMCC 1.13574</strain>
    </source>
</reference>
<keyword evidence="6 10" id="KW-0407">Ion channel</keyword>
<dbReference type="PANTHER" id="PTHR28259">
    <property type="entry name" value="FLUORIDE EXPORT PROTEIN 1-RELATED"/>
    <property type="match status" value="1"/>
</dbReference>
<name>A0ABW5A1F7_9BACL</name>
<dbReference type="Proteomes" id="UP001597343">
    <property type="component" value="Unassembled WGS sequence"/>
</dbReference>
<proteinExistence type="inferred from homology"/>
<keyword evidence="4 10" id="KW-1133">Transmembrane helix</keyword>
<dbReference type="Pfam" id="PF02537">
    <property type="entry name" value="CRCB"/>
    <property type="match status" value="1"/>
</dbReference>
<dbReference type="RefSeq" id="WP_386049338.1">
    <property type="nucleotide sequence ID" value="NZ_JBHUIO010000011.1"/>
</dbReference>
<evidence type="ECO:0000256" key="8">
    <source>
        <dbReference type="ARBA" id="ARBA00035585"/>
    </source>
</evidence>
<evidence type="ECO:0000313" key="12">
    <source>
        <dbReference type="Proteomes" id="UP001597343"/>
    </source>
</evidence>
<keyword evidence="3 10" id="KW-0812">Transmembrane</keyword>
<feature type="binding site" evidence="10">
    <location>
        <position position="81"/>
    </location>
    <ligand>
        <name>Na(+)</name>
        <dbReference type="ChEBI" id="CHEBI:29101"/>
        <note>structural</note>
    </ligand>
</feature>
<organism evidence="11 12">
    <name type="scientific">Tumebacillus lipolyticus</name>
    <dbReference type="NCBI Taxonomy" id="1280370"/>
    <lineage>
        <taxon>Bacteria</taxon>
        <taxon>Bacillati</taxon>
        <taxon>Bacillota</taxon>
        <taxon>Bacilli</taxon>
        <taxon>Bacillales</taxon>
        <taxon>Alicyclobacillaceae</taxon>
        <taxon>Tumebacillus</taxon>
    </lineage>
</organism>
<evidence type="ECO:0000256" key="10">
    <source>
        <dbReference type="HAMAP-Rule" id="MF_00454"/>
    </source>
</evidence>
<keyword evidence="2 10" id="KW-1003">Cell membrane</keyword>
<keyword evidence="10" id="KW-0915">Sodium</keyword>
<evidence type="ECO:0000256" key="5">
    <source>
        <dbReference type="ARBA" id="ARBA00023136"/>
    </source>
</evidence>
<gene>
    <name evidence="10 11" type="primary">crcB</name>
    <name evidence="10" type="synonym">fluC</name>
    <name evidence="11" type="ORF">ACFSOY_18875</name>
</gene>
<protein>
    <recommendedName>
        <fullName evidence="10">Fluoride-specific ion channel FluC</fullName>
    </recommendedName>
</protein>
<comment type="catalytic activity">
    <reaction evidence="8">
        <text>fluoride(in) = fluoride(out)</text>
        <dbReference type="Rhea" id="RHEA:76159"/>
        <dbReference type="ChEBI" id="CHEBI:17051"/>
    </reaction>
    <physiologicalReaction direction="left-to-right" evidence="8">
        <dbReference type="Rhea" id="RHEA:76160"/>
    </physiologicalReaction>
</comment>
<feature type="transmembrane region" description="Helical" evidence="10">
    <location>
        <begin position="44"/>
        <end position="65"/>
    </location>
</feature>
<dbReference type="PANTHER" id="PTHR28259:SF1">
    <property type="entry name" value="FLUORIDE EXPORT PROTEIN 1-RELATED"/>
    <property type="match status" value="1"/>
</dbReference>
<evidence type="ECO:0000256" key="4">
    <source>
        <dbReference type="ARBA" id="ARBA00022989"/>
    </source>
</evidence>
<dbReference type="NCBIfam" id="TIGR00494">
    <property type="entry name" value="crcB"/>
    <property type="match status" value="1"/>
</dbReference>
<comment type="activity regulation">
    <text evidence="10">Na(+) is not transported, but it plays an essential structural role and its presence is essential for fluoride channel function.</text>
</comment>
<evidence type="ECO:0000256" key="2">
    <source>
        <dbReference type="ARBA" id="ARBA00022475"/>
    </source>
</evidence>
<keyword evidence="10" id="KW-0479">Metal-binding</keyword>
<keyword evidence="10" id="KW-0813">Transport</keyword>
<keyword evidence="10" id="KW-0406">Ion transport</keyword>
<feature type="transmembrane region" description="Helical" evidence="10">
    <location>
        <begin position="12"/>
        <end position="32"/>
    </location>
</feature>
<evidence type="ECO:0000313" key="11">
    <source>
        <dbReference type="EMBL" id="MFD2172032.1"/>
    </source>
</evidence>
<feature type="binding site" evidence="10">
    <location>
        <position position="84"/>
    </location>
    <ligand>
        <name>Na(+)</name>
        <dbReference type="ChEBI" id="CHEBI:29101"/>
        <note>structural</note>
    </ligand>
</feature>
<evidence type="ECO:0000256" key="3">
    <source>
        <dbReference type="ARBA" id="ARBA00022692"/>
    </source>
</evidence>
<feature type="transmembrane region" description="Helical" evidence="10">
    <location>
        <begin position="105"/>
        <end position="130"/>
    </location>
</feature>
<comment type="caution">
    <text evidence="11">The sequence shown here is derived from an EMBL/GenBank/DDBJ whole genome shotgun (WGS) entry which is preliminary data.</text>
</comment>
<dbReference type="InterPro" id="IPR003691">
    <property type="entry name" value="FluC"/>
</dbReference>
<feature type="transmembrane region" description="Helical" evidence="10">
    <location>
        <begin position="71"/>
        <end position="93"/>
    </location>
</feature>
<evidence type="ECO:0000256" key="7">
    <source>
        <dbReference type="ARBA" id="ARBA00035120"/>
    </source>
</evidence>
<comment type="subcellular location">
    <subcellularLocation>
        <location evidence="1 10">Cell membrane</location>
        <topology evidence="1 10">Multi-pass membrane protein</topology>
    </subcellularLocation>
</comment>
<keyword evidence="12" id="KW-1185">Reference proteome</keyword>
<keyword evidence="5 10" id="KW-0472">Membrane</keyword>
<evidence type="ECO:0000256" key="1">
    <source>
        <dbReference type="ARBA" id="ARBA00004651"/>
    </source>
</evidence>